<keyword evidence="1" id="KW-0472">Membrane</keyword>
<proteinExistence type="predicted"/>
<dbReference type="Proteomes" id="UP001596435">
    <property type="component" value="Unassembled WGS sequence"/>
</dbReference>
<sequence length="152" mass="15691">MEAIVVGDMRRRRSTVATALAGVLAVDALCHLYWTTGATWPAADTTALSQAVLNADVPFTPPVLLPLVGLLGGASVLVLARGKVVRLPLPAEVPRWATRAVAAGLSVRAAAGLVWASGSGTPPDPAFHLLNIALYTPVCLVGAAAAWWLAHD</sequence>
<dbReference type="EMBL" id="JBHTAJ010000019">
    <property type="protein sequence ID" value="MFC7180395.1"/>
    <property type="molecule type" value="Genomic_DNA"/>
</dbReference>
<reference evidence="3" key="1">
    <citation type="journal article" date="2019" name="Int. J. Syst. Evol. Microbiol.">
        <title>The Global Catalogue of Microorganisms (GCM) 10K type strain sequencing project: providing services to taxonomists for standard genome sequencing and annotation.</title>
        <authorList>
            <consortium name="The Broad Institute Genomics Platform"/>
            <consortium name="The Broad Institute Genome Sequencing Center for Infectious Disease"/>
            <person name="Wu L."/>
            <person name="Ma J."/>
        </authorList>
    </citation>
    <scope>NUCLEOTIDE SEQUENCE [LARGE SCALE GENOMIC DNA]</scope>
    <source>
        <strain evidence="3">CGMCC 1.12859</strain>
    </source>
</reference>
<feature type="transmembrane region" description="Helical" evidence="1">
    <location>
        <begin position="63"/>
        <end position="84"/>
    </location>
</feature>
<accession>A0ABW2FSZ3</accession>
<gene>
    <name evidence="2" type="ORF">ACFQMG_12610</name>
</gene>
<comment type="caution">
    <text evidence="2">The sequence shown here is derived from an EMBL/GenBank/DDBJ whole genome shotgun (WGS) entry which is preliminary data.</text>
</comment>
<name>A0ABW2FSZ3_9ACTN</name>
<keyword evidence="1" id="KW-0812">Transmembrane</keyword>
<evidence type="ECO:0000313" key="3">
    <source>
        <dbReference type="Proteomes" id="UP001596435"/>
    </source>
</evidence>
<evidence type="ECO:0000313" key="2">
    <source>
        <dbReference type="EMBL" id="MFC7180395.1"/>
    </source>
</evidence>
<keyword evidence="1" id="KW-1133">Transmembrane helix</keyword>
<dbReference type="InterPro" id="IPR025058">
    <property type="entry name" value="DUF3995"/>
</dbReference>
<feature type="transmembrane region" description="Helical" evidence="1">
    <location>
        <begin position="128"/>
        <end position="150"/>
    </location>
</feature>
<organism evidence="2 3">
    <name type="scientific">Kitasatospora paranensis</name>
    <dbReference type="NCBI Taxonomy" id="258053"/>
    <lineage>
        <taxon>Bacteria</taxon>
        <taxon>Bacillati</taxon>
        <taxon>Actinomycetota</taxon>
        <taxon>Actinomycetes</taxon>
        <taxon>Kitasatosporales</taxon>
        <taxon>Streptomycetaceae</taxon>
        <taxon>Kitasatospora</taxon>
    </lineage>
</organism>
<dbReference type="RefSeq" id="WP_345708434.1">
    <property type="nucleotide sequence ID" value="NZ_BAABKV010000001.1"/>
</dbReference>
<feature type="transmembrane region" description="Helical" evidence="1">
    <location>
        <begin position="16"/>
        <end position="34"/>
    </location>
</feature>
<dbReference type="Pfam" id="PF13160">
    <property type="entry name" value="DUF3995"/>
    <property type="match status" value="1"/>
</dbReference>
<evidence type="ECO:0000256" key="1">
    <source>
        <dbReference type="SAM" id="Phobius"/>
    </source>
</evidence>
<feature type="transmembrane region" description="Helical" evidence="1">
    <location>
        <begin position="96"/>
        <end position="116"/>
    </location>
</feature>
<protein>
    <submittedName>
        <fullName evidence="2">DUF3995 domain-containing protein</fullName>
    </submittedName>
</protein>
<keyword evidence="3" id="KW-1185">Reference proteome</keyword>